<dbReference type="Proteomes" id="UP000464178">
    <property type="component" value="Chromosome"/>
</dbReference>
<dbReference type="KEGG" id="gms:SOIL9_61200"/>
<proteinExistence type="predicted"/>
<dbReference type="AlphaFoldDB" id="A0A6P2CV66"/>
<evidence type="ECO:0000313" key="2">
    <source>
        <dbReference type="Proteomes" id="UP000464178"/>
    </source>
</evidence>
<sequence>MDKRCVGCGGQLESGTIRARNMGQAVHSGPQPGVIVSTFAFVRPGTPTSGNPVKAFLQGLHEEPGDQLFALEAYRCAQCGRVEFYTSLA</sequence>
<gene>
    <name evidence="1" type="ORF">SOIL9_61200</name>
</gene>
<keyword evidence="2" id="KW-1185">Reference proteome</keyword>
<dbReference type="EMBL" id="LR593886">
    <property type="protein sequence ID" value="VTR91594.1"/>
    <property type="molecule type" value="Genomic_DNA"/>
</dbReference>
<name>A0A6P2CV66_9BACT</name>
<protein>
    <submittedName>
        <fullName evidence="1">Uncharacterized protein</fullName>
    </submittedName>
</protein>
<dbReference type="RefSeq" id="WP_162666566.1">
    <property type="nucleotide sequence ID" value="NZ_LR593886.1"/>
</dbReference>
<reference evidence="1 2" key="1">
    <citation type="submission" date="2019-05" db="EMBL/GenBank/DDBJ databases">
        <authorList>
            <consortium name="Science for Life Laboratories"/>
        </authorList>
    </citation>
    <scope>NUCLEOTIDE SEQUENCE [LARGE SCALE GENOMIC DNA]</scope>
    <source>
        <strain evidence="1">Soil9</strain>
    </source>
</reference>
<evidence type="ECO:0000313" key="1">
    <source>
        <dbReference type="EMBL" id="VTR91594.1"/>
    </source>
</evidence>
<organism evidence="1 2">
    <name type="scientific">Gemmata massiliana</name>
    <dbReference type="NCBI Taxonomy" id="1210884"/>
    <lineage>
        <taxon>Bacteria</taxon>
        <taxon>Pseudomonadati</taxon>
        <taxon>Planctomycetota</taxon>
        <taxon>Planctomycetia</taxon>
        <taxon>Gemmatales</taxon>
        <taxon>Gemmataceae</taxon>
        <taxon>Gemmata</taxon>
    </lineage>
</organism>
<accession>A0A6P2CV66</accession>